<gene>
    <name evidence="20" type="primary">fdhF</name>
    <name evidence="20" type="ORF">H9Q77_10065</name>
</gene>
<dbReference type="SUPFAM" id="SSF53706">
    <property type="entry name" value="Formate dehydrogenase/DMSO reductase, domains 1-3"/>
    <property type="match status" value="1"/>
</dbReference>
<keyword evidence="9" id="KW-1278">Translocase</keyword>
<dbReference type="Gene3D" id="2.40.40.20">
    <property type="match status" value="1"/>
</dbReference>
<sequence>MVTITIDGKQISVDENLSILEAAQEADVKIPTLCYLKDVNEVGACKMCVVEVEGSRHLVTSCNTKVKEGMVVNTHSERVVNSRKQVLNMLLANHDVRCFSCSKSGDCRLQDLSNEYGITKSCYPGSAAKFEAKKENPFLTYYPELCINCQRCVSTCNKVSCNGTLHNSKIGTRTLIDAPFGPDWKETDCESCGNCAAVCPTGALVAKNRKKYQVGKVKKVLTTCPHCATGCQYYLVVKDNEIVDVEPANGPSNKGLLCVKGRFGSFHFVHSPERLKYPLIKNHETGEFERATWDEALDLIAAKFTEIKKKYGSDALAGFACSRSPNEDCYMLQKMVRCAFGTNNVDNCARVCHSATVAGLAMTLGSGAMTNPISDITNDVDVIMLVGSNPEEAHPVIGMQIRQAVERGTRLIVVDPRDIGLSRQADIHLKLKPGTNVAFANGMMNVIIHEGLADEEFIRTRTEGFEELKKIVEEYTPERVAEICHIDADHLREAALMYAKAKKAPIIYCLGVTEHSTGTEGVMSMSNMAMLVGKLGRSGCGVNPLRGQNNVQGACDMGALPGDLPGYQKVTNPEVIAKFEKAWGVELNKKPGVHATDVFPAAIRKEIRGLFIFGEDPVVTDADQHHIRKALESLDFLVLSDLFMTETAQYADVILPGTSYAEKEGTFSNTERRVQRVRKAVTLEGEMRLDTDIFIDLMNRMGYPQAQLTSEEIMDEIASLTPSFAGISHRRLDKGESIQWPCPDKKHPGTPILHVGKFSRGLGWFYPAEYVPSAELPDEEYPFIMMTGRILYHYNTRAMTGKTPGLMEKEGHSFIEMNTEDAVRLGIENGEKVKVTSRRGTLITTARVGDKVSPKETWMPFHFPDGNANILTNAALDKYARIPEYKVCAVKVEKLPAEDRLAENF</sequence>
<dbReference type="FunFam" id="3.30.70.20:FF:000035">
    <property type="entry name" value="Iron hydrogenase 1"/>
    <property type="match status" value="1"/>
</dbReference>
<dbReference type="Gene3D" id="2.20.25.90">
    <property type="entry name" value="ADC-like domains"/>
    <property type="match status" value="1"/>
</dbReference>
<keyword evidence="14" id="KW-0472">Membrane</keyword>
<evidence type="ECO:0000256" key="13">
    <source>
        <dbReference type="ARBA" id="ARBA00023027"/>
    </source>
</evidence>
<evidence type="ECO:0000256" key="14">
    <source>
        <dbReference type="ARBA" id="ARBA00023136"/>
    </source>
</evidence>
<dbReference type="PROSITE" id="PS00551">
    <property type="entry name" value="MOLYBDOPTERIN_PROK_1"/>
    <property type="match status" value="1"/>
</dbReference>
<evidence type="ECO:0000256" key="7">
    <source>
        <dbReference type="ARBA" id="ARBA00022723"/>
    </source>
</evidence>
<evidence type="ECO:0000259" key="16">
    <source>
        <dbReference type="PROSITE" id="PS51085"/>
    </source>
</evidence>
<keyword evidence="13" id="KW-0520">NAD</keyword>
<dbReference type="GO" id="GO:0008863">
    <property type="term" value="F:formate dehydrogenase (NAD+) activity"/>
    <property type="evidence" value="ECO:0007669"/>
    <property type="project" value="InterPro"/>
</dbReference>
<dbReference type="FunFam" id="3.10.20.740:FF:000004">
    <property type="entry name" value="NADH-quinone oxidoreductase"/>
    <property type="match status" value="1"/>
</dbReference>
<dbReference type="PROSITE" id="PS51085">
    <property type="entry name" value="2FE2S_FER_2"/>
    <property type="match status" value="1"/>
</dbReference>
<dbReference type="NCBIfam" id="TIGR01591">
    <property type="entry name" value="Fdh-alpha"/>
    <property type="match status" value="1"/>
</dbReference>
<feature type="domain" description="4Fe-4S His(Cys)3-ligated-type" evidence="19">
    <location>
        <begin position="78"/>
        <end position="117"/>
    </location>
</feature>
<keyword evidence="11" id="KW-0408">Iron</keyword>
<dbReference type="Pfam" id="PF10588">
    <property type="entry name" value="NADH-G_4Fe-4S_3"/>
    <property type="match status" value="1"/>
</dbReference>
<comment type="subcellular location">
    <subcellularLocation>
        <location evidence="2">Membrane</location>
    </subcellularLocation>
</comment>
<comment type="similarity">
    <text evidence="4">In the C-terminal section; belongs to the prokaryotic molybdopterin-containing oxidoreductase family.</text>
</comment>
<dbReference type="GO" id="GO:0015942">
    <property type="term" value="P:formate metabolic process"/>
    <property type="evidence" value="ECO:0007669"/>
    <property type="project" value="InterPro"/>
</dbReference>
<feature type="domain" description="2Fe-2S ferredoxin-type" evidence="16">
    <location>
        <begin position="1"/>
        <end position="78"/>
    </location>
</feature>
<dbReference type="RefSeq" id="WP_249325391.1">
    <property type="nucleotide sequence ID" value="NZ_CP060633.1"/>
</dbReference>
<dbReference type="InterPro" id="IPR006657">
    <property type="entry name" value="MoPterin_dinucl-bd_dom"/>
</dbReference>
<dbReference type="GO" id="GO:0051537">
    <property type="term" value="F:2 iron, 2 sulfur cluster binding"/>
    <property type="evidence" value="ECO:0007669"/>
    <property type="project" value="UniProtKB-KW"/>
</dbReference>
<dbReference type="CDD" id="cd02753">
    <property type="entry name" value="MopB_Formate-Dh-H"/>
    <property type="match status" value="1"/>
</dbReference>
<dbReference type="InterPro" id="IPR027467">
    <property type="entry name" value="MopterinOxRdtase_cofactor_BS"/>
</dbReference>
<feature type="domain" description="4Fe-4S ferredoxin-type" evidence="17">
    <location>
        <begin position="180"/>
        <end position="209"/>
    </location>
</feature>
<protein>
    <submittedName>
        <fullName evidence="20">Formate dehydrogenase subunit alpha</fullName>
    </submittedName>
</protein>
<dbReference type="InterPro" id="IPR036010">
    <property type="entry name" value="2Fe-2S_ferredoxin-like_sf"/>
</dbReference>
<keyword evidence="6" id="KW-0001">2Fe-2S</keyword>
<accession>A0A7G9FSD7</accession>
<evidence type="ECO:0000256" key="11">
    <source>
        <dbReference type="ARBA" id="ARBA00023004"/>
    </source>
</evidence>
<comment type="cofactor">
    <cofactor evidence="1">
        <name>[4Fe-4S] cluster</name>
        <dbReference type="ChEBI" id="CHEBI:49883"/>
    </cofactor>
</comment>
<dbReference type="FunFam" id="3.40.228.10:FF:000002">
    <property type="entry name" value="Formate dehydrogenase subunit alpha"/>
    <property type="match status" value="1"/>
</dbReference>
<dbReference type="Pfam" id="PF13510">
    <property type="entry name" value="Fer2_4"/>
    <property type="match status" value="1"/>
</dbReference>
<dbReference type="InterPro" id="IPR006963">
    <property type="entry name" value="Mopterin_OxRdtase_4Fe-4S_dom"/>
</dbReference>
<evidence type="ECO:0000256" key="5">
    <source>
        <dbReference type="ARBA" id="ARBA00022485"/>
    </source>
</evidence>
<dbReference type="Gene3D" id="3.10.20.740">
    <property type="match status" value="1"/>
</dbReference>
<evidence type="ECO:0000256" key="2">
    <source>
        <dbReference type="ARBA" id="ARBA00004370"/>
    </source>
</evidence>
<evidence type="ECO:0000256" key="12">
    <source>
        <dbReference type="ARBA" id="ARBA00023014"/>
    </source>
</evidence>
<dbReference type="InterPro" id="IPR041925">
    <property type="entry name" value="CT_Formate-Dh_H"/>
</dbReference>
<feature type="domain" description="4Fe-4S Mo/W bis-MGD-type" evidence="18">
    <location>
        <begin position="217"/>
        <end position="272"/>
    </location>
</feature>
<evidence type="ECO:0000256" key="8">
    <source>
        <dbReference type="ARBA" id="ARBA00022737"/>
    </source>
</evidence>
<dbReference type="SMART" id="SM00929">
    <property type="entry name" value="NADH-G_4Fe-4S_3"/>
    <property type="match status" value="1"/>
</dbReference>
<reference evidence="20 21" key="1">
    <citation type="submission" date="2020-08" db="EMBL/GenBank/DDBJ databases">
        <authorList>
            <person name="Liu C."/>
            <person name="Sun Q."/>
        </authorList>
    </citation>
    <scope>NUCLEOTIDE SEQUENCE [LARGE SCALE GENOMIC DNA]</scope>
    <source>
        <strain evidence="20 21">NSJ-8</strain>
    </source>
</reference>
<dbReference type="InterPro" id="IPR001041">
    <property type="entry name" value="2Fe-2S_ferredoxin-type"/>
</dbReference>
<dbReference type="SUPFAM" id="SSF54862">
    <property type="entry name" value="4Fe-4S ferredoxins"/>
    <property type="match status" value="1"/>
</dbReference>
<dbReference type="PIRSF" id="PIRSF036643">
    <property type="entry name" value="FDH_alpha"/>
    <property type="match status" value="1"/>
</dbReference>
<dbReference type="InterPro" id="IPR006478">
    <property type="entry name" value="Formate_DH_asu"/>
</dbReference>
<dbReference type="SUPFAM" id="SSF50692">
    <property type="entry name" value="ADC-like"/>
    <property type="match status" value="1"/>
</dbReference>
<evidence type="ECO:0000256" key="15">
    <source>
        <dbReference type="ARBA" id="ARBA00034078"/>
    </source>
</evidence>
<proteinExistence type="inferred from homology"/>
<dbReference type="InterPro" id="IPR006655">
    <property type="entry name" value="Mopterin_OxRdtase_prok_CS"/>
</dbReference>
<dbReference type="PROSITE" id="PS51839">
    <property type="entry name" value="4FE4S_HC3"/>
    <property type="match status" value="1"/>
</dbReference>
<dbReference type="GO" id="GO:0016020">
    <property type="term" value="C:membrane"/>
    <property type="evidence" value="ECO:0007669"/>
    <property type="project" value="UniProtKB-SubCell"/>
</dbReference>
<dbReference type="PROSITE" id="PS00198">
    <property type="entry name" value="4FE4S_FER_1"/>
    <property type="match status" value="1"/>
</dbReference>
<dbReference type="GO" id="GO:0003954">
    <property type="term" value="F:NADH dehydrogenase activity"/>
    <property type="evidence" value="ECO:0007669"/>
    <property type="project" value="TreeGrafter"/>
</dbReference>
<evidence type="ECO:0000259" key="18">
    <source>
        <dbReference type="PROSITE" id="PS51669"/>
    </source>
</evidence>
<comment type="similarity">
    <text evidence="3">Belongs to the complex I 75 kDa subunit family.</text>
</comment>
<dbReference type="InterPro" id="IPR017900">
    <property type="entry name" value="4Fe4S_Fe_S_CS"/>
</dbReference>
<organism evidence="20 21">
    <name type="scientific">Simiaoa sunii</name>
    <dbReference type="NCBI Taxonomy" id="2763672"/>
    <lineage>
        <taxon>Bacteria</taxon>
        <taxon>Bacillati</taxon>
        <taxon>Bacillota</taxon>
        <taxon>Clostridia</taxon>
        <taxon>Lachnospirales</taxon>
        <taxon>Lachnospiraceae</taxon>
        <taxon>Simiaoa</taxon>
    </lineage>
</organism>
<dbReference type="InterPro" id="IPR019574">
    <property type="entry name" value="NADH_UbQ_OxRdtase_Gsu_4Fe4S-bd"/>
</dbReference>
<dbReference type="PROSITE" id="PS51379">
    <property type="entry name" value="4FE4S_FER_2"/>
    <property type="match status" value="1"/>
</dbReference>
<evidence type="ECO:0000256" key="1">
    <source>
        <dbReference type="ARBA" id="ARBA00001966"/>
    </source>
</evidence>
<keyword evidence="12" id="KW-0411">Iron-sulfur</keyword>
<evidence type="ECO:0000313" key="21">
    <source>
        <dbReference type="Proteomes" id="UP000515981"/>
    </source>
</evidence>
<dbReference type="InterPro" id="IPR050123">
    <property type="entry name" value="Prok_molybdopt-oxidoreductase"/>
</dbReference>
<dbReference type="InterPro" id="IPR041924">
    <property type="entry name" value="Formate_Dh-H_N"/>
</dbReference>
<dbReference type="EMBL" id="CP060633">
    <property type="protein sequence ID" value="QNM01469.1"/>
    <property type="molecule type" value="Genomic_DNA"/>
</dbReference>
<evidence type="ECO:0000256" key="9">
    <source>
        <dbReference type="ARBA" id="ARBA00022967"/>
    </source>
</evidence>
<evidence type="ECO:0000259" key="19">
    <source>
        <dbReference type="PROSITE" id="PS51839"/>
    </source>
</evidence>
<dbReference type="CDD" id="cd02790">
    <property type="entry name" value="MopB_CT_Formate-Dh_H"/>
    <property type="match status" value="1"/>
</dbReference>
<evidence type="ECO:0000313" key="20">
    <source>
        <dbReference type="EMBL" id="QNM01469.1"/>
    </source>
</evidence>
<evidence type="ECO:0000256" key="6">
    <source>
        <dbReference type="ARBA" id="ARBA00022714"/>
    </source>
</evidence>
<keyword evidence="8" id="KW-0677">Repeat</keyword>
<dbReference type="GO" id="GO:0046872">
    <property type="term" value="F:metal ion binding"/>
    <property type="evidence" value="ECO:0007669"/>
    <property type="project" value="UniProtKB-KW"/>
</dbReference>
<dbReference type="Gene3D" id="3.40.228.10">
    <property type="entry name" value="Dimethylsulfoxide Reductase, domain 2"/>
    <property type="match status" value="1"/>
</dbReference>
<dbReference type="KEGG" id="ssun:H9Q77_10065"/>
<name>A0A7G9FSD7_9FIRM</name>
<dbReference type="GO" id="GO:0043546">
    <property type="term" value="F:molybdopterin cofactor binding"/>
    <property type="evidence" value="ECO:0007669"/>
    <property type="project" value="InterPro"/>
</dbReference>
<dbReference type="PROSITE" id="PS51669">
    <property type="entry name" value="4FE4S_MOW_BIS_MGD"/>
    <property type="match status" value="1"/>
</dbReference>
<keyword evidence="5" id="KW-0004">4Fe-4S</keyword>
<dbReference type="PANTHER" id="PTHR43105:SF14">
    <property type="entry name" value="FORMATE DEHYDROGENASE H"/>
    <property type="match status" value="1"/>
</dbReference>
<dbReference type="InterPro" id="IPR017896">
    <property type="entry name" value="4Fe4S_Fe-S-bd"/>
</dbReference>
<dbReference type="GO" id="GO:0051539">
    <property type="term" value="F:4 iron, 4 sulfur cluster binding"/>
    <property type="evidence" value="ECO:0007669"/>
    <property type="project" value="UniProtKB-KW"/>
</dbReference>
<dbReference type="PANTHER" id="PTHR43105">
    <property type="entry name" value="RESPIRATORY NITRATE REDUCTASE"/>
    <property type="match status" value="1"/>
</dbReference>
<comment type="cofactor">
    <cofactor evidence="15">
        <name>[2Fe-2S] cluster</name>
        <dbReference type="ChEBI" id="CHEBI:190135"/>
    </cofactor>
</comment>
<keyword evidence="10" id="KW-0560">Oxidoreductase</keyword>
<dbReference type="Pfam" id="PF04879">
    <property type="entry name" value="Molybdop_Fe4S4"/>
    <property type="match status" value="1"/>
</dbReference>
<dbReference type="Gene3D" id="3.40.50.740">
    <property type="match status" value="1"/>
</dbReference>
<dbReference type="Pfam" id="PF01568">
    <property type="entry name" value="Molydop_binding"/>
    <property type="match status" value="1"/>
</dbReference>
<evidence type="ECO:0000256" key="3">
    <source>
        <dbReference type="ARBA" id="ARBA00005404"/>
    </source>
</evidence>
<dbReference type="Pfam" id="PF00037">
    <property type="entry name" value="Fer4"/>
    <property type="match status" value="1"/>
</dbReference>
<keyword evidence="7" id="KW-0479">Metal-binding</keyword>
<dbReference type="InterPro" id="IPR006656">
    <property type="entry name" value="Mopterin_OxRdtase"/>
</dbReference>
<dbReference type="GO" id="GO:0022904">
    <property type="term" value="P:respiratory electron transport chain"/>
    <property type="evidence" value="ECO:0007669"/>
    <property type="project" value="TreeGrafter"/>
</dbReference>
<dbReference type="Proteomes" id="UP000515981">
    <property type="component" value="Chromosome"/>
</dbReference>
<dbReference type="SMART" id="SM00926">
    <property type="entry name" value="Molybdop_Fe4S4"/>
    <property type="match status" value="1"/>
</dbReference>
<dbReference type="Gene3D" id="3.30.70.20">
    <property type="match status" value="1"/>
</dbReference>
<dbReference type="PROSITE" id="PS00490">
    <property type="entry name" value="MOLYBDOPTERIN_PROK_2"/>
    <property type="match status" value="1"/>
</dbReference>
<keyword evidence="21" id="KW-1185">Reference proteome</keyword>
<dbReference type="Pfam" id="PF00384">
    <property type="entry name" value="Molybdopterin"/>
    <property type="match status" value="1"/>
</dbReference>
<dbReference type="SUPFAM" id="SSF54292">
    <property type="entry name" value="2Fe-2S ferredoxin-like"/>
    <property type="match status" value="1"/>
</dbReference>
<evidence type="ECO:0000256" key="10">
    <source>
        <dbReference type="ARBA" id="ARBA00023002"/>
    </source>
</evidence>
<dbReference type="AlphaFoldDB" id="A0A7G9FSD7"/>
<dbReference type="CDD" id="cd00207">
    <property type="entry name" value="fer2"/>
    <property type="match status" value="1"/>
</dbReference>
<evidence type="ECO:0000256" key="4">
    <source>
        <dbReference type="ARBA" id="ARBA00007023"/>
    </source>
</evidence>
<dbReference type="InterPro" id="IPR009010">
    <property type="entry name" value="Asp_de-COase-like_dom_sf"/>
</dbReference>
<evidence type="ECO:0000259" key="17">
    <source>
        <dbReference type="PROSITE" id="PS51379"/>
    </source>
</evidence>